<dbReference type="InterPro" id="IPR002762">
    <property type="entry name" value="CbiX-like"/>
</dbReference>
<dbReference type="CDD" id="cd03416">
    <property type="entry name" value="CbiX_SirB_N"/>
    <property type="match status" value="1"/>
</dbReference>
<evidence type="ECO:0000256" key="1">
    <source>
        <dbReference type="ARBA" id="ARBA00022723"/>
    </source>
</evidence>
<dbReference type="GO" id="GO:0046872">
    <property type="term" value="F:metal ion binding"/>
    <property type="evidence" value="ECO:0007669"/>
    <property type="project" value="UniProtKB-KW"/>
</dbReference>
<proteinExistence type="predicted"/>
<gene>
    <name evidence="3" type="ORF">DR950_03815</name>
</gene>
<dbReference type="GO" id="GO:0016829">
    <property type="term" value="F:lyase activity"/>
    <property type="evidence" value="ECO:0007669"/>
    <property type="project" value="UniProtKB-KW"/>
</dbReference>
<protein>
    <submittedName>
        <fullName evidence="3">Cobalamin biosynthesis protein CbiX</fullName>
    </submittedName>
</protein>
<keyword evidence="2" id="KW-0456">Lyase</keyword>
<accession>A0A373A3C1</accession>
<evidence type="ECO:0000256" key="2">
    <source>
        <dbReference type="ARBA" id="ARBA00023239"/>
    </source>
</evidence>
<dbReference type="Proteomes" id="UP000263377">
    <property type="component" value="Unassembled WGS sequence"/>
</dbReference>
<evidence type="ECO:0000313" key="4">
    <source>
        <dbReference type="Proteomes" id="UP000263377"/>
    </source>
</evidence>
<keyword evidence="4" id="KW-1185">Reference proteome</keyword>
<dbReference type="InterPro" id="IPR050963">
    <property type="entry name" value="Sirohydro_Cobaltochel/CbiX"/>
</dbReference>
<comment type="caution">
    <text evidence="3">The sequence shown here is derived from an EMBL/GenBank/DDBJ whole genome shotgun (WGS) entry which is preliminary data.</text>
</comment>
<dbReference type="PANTHER" id="PTHR33542">
    <property type="entry name" value="SIROHYDROCHLORIN FERROCHELATASE, CHLOROPLASTIC"/>
    <property type="match status" value="1"/>
</dbReference>
<dbReference type="Pfam" id="PF01903">
    <property type="entry name" value="CbiX"/>
    <property type="match status" value="2"/>
</dbReference>
<name>A0A373A3C1_9ACTN</name>
<keyword evidence="1" id="KW-0479">Metal-binding</keyword>
<dbReference type="EMBL" id="QVIG01000001">
    <property type="protein sequence ID" value="RGD62636.1"/>
    <property type="molecule type" value="Genomic_DNA"/>
</dbReference>
<sequence>MLLLAHGSLAPEAQESTRALARAVEASHGSRVEVAFLRHAGPTAREALGALAEAGHEEVVVVPLLLTAAFHARVDLPKALLDPPGKAPIVAPVLGGPTGVPDGRLVAALRRRLTELDVEFDAVVLAAAGSVDAAASSSVAAMASALGTELGLPCRAAFASATEPTPGEAVAELRRAGARRIAVASYCFAAGLLFRVTVEAATAAGVVGVSQPLGDAPELVELVLERFQQARDAKV</sequence>
<evidence type="ECO:0000313" key="3">
    <source>
        <dbReference type="EMBL" id="RGD62636.1"/>
    </source>
</evidence>
<dbReference type="SUPFAM" id="SSF53800">
    <property type="entry name" value="Chelatase"/>
    <property type="match status" value="1"/>
</dbReference>
<dbReference type="AlphaFoldDB" id="A0A373A3C1"/>
<reference evidence="3 4" key="1">
    <citation type="submission" date="2018-08" db="EMBL/GenBank/DDBJ databases">
        <title>Diversity &amp; Physiological Properties of Lignin-Decomposing Actinobacteria from Soil.</title>
        <authorList>
            <person name="Roh S.G."/>
            <person name="Kim S.B."/>
        </authorList>
    </citation>
    <scope>NUCLEOTIDE SEQUENCE [LARGE SCALE GENOMIC DNA]</scope>
    <source>
        <strain evidence="3 4">MMS17-GH009</strain>
    </source>
</reference>
<dbReference type="Gene3D" id="3.40.50.1400">
    <property type="match status" value="2"/>
</dbReference>
<organism evidence="3 4">
    <name type="scientific">Kitasatospora xanthocidica</name>
    <dbReference type="NCBI Taxonomy" id="83382"/>
    <lineage>
        <taxon>Bacteria</taxon>
        <taxon>Bacillati</taxon>
        <taxon>Actinomycetota</taxon>
        <taxon>Actinomycetes</taxon>
        <taxon>Kitasatosporales</taxon>
        <taxon>Streptomycetaceae</taxon>
        <taxon>Kitasatospora</taxon>
    </lineage>
</organism>
<dbReference type="PANTHER" id="PTHR33542:SF5">
    <property type="entry name" value="FERROCHELATASE CHE1"/>
    <property type="match status" value="1"/>
</dbReference>